<sequence length="143" mass="15483">MKFSYIASALLAALASAQPILEQEKFPMDYASGNITGEVAPQLVSEPLTERALTKRQNVQFNMYTSGDCSGGSIVITADSSGSKGDFSPSRQSVRINQLTNGWHLTLYTGLRQSGVLTRFFATEVGANKCFVGSWQSWGLFSS</sequence>
<evidence type="ECO:0000313" key="2">
    <source>
        <dbReference type="EMBL" id="KAF1955021.1"/>
    </source>
</evidence>
<evidence type="ECO:0000256" key="1">
    <source>
        <dbReference type="SAM" id="SignalP"/>
    </source>
</evidence>
<organism evidence="2 3">
    <name type="scientific">Byssothecium circinans</name>
    <dbReference type="NCBI Taxonomy" id="147558"/>
    <lineage>
        <taxon>Eukaryota</taxon>
        <taxon>Fungi</taxon>
        <taxon>Dikarya</taxon>
        <taxon>Ascomycota</taxon>
        <taxon>Pezizomycotina</taxon>
        <taxon>Dothideomycetes</taxon>
        <taxon>Pleosporomycetidae</taxon>
        <taxon>Pleosporales</taxon>
        <taxon>Massarineae</taxon>
        <taxon>Massarinaceae</taxon>
        <taxon>Byssothecium</taxon>
    </lineage>
</organism>
<keyword evidence="3" id="KW-1185">Reference proteome</keyword>
<feature type="chain" id="PRO_5025590750" evidence="1">
    <location>
        <begin position="18"/>
        <end position="143"/>
    </location>
</feature>
<reference evidence="2" key="1">
    <citation type="journal article" date="2020" name="Stud. Mycol.">
        <title>101 Dothideomycetes genomes: a test case for predicting lifestyles and emergence of pathogens.</title>
        <authorList>
            <person name="Haridas S."/>
            <person name="Albert R."/>
            <person name="Binder M."/>
            <person name="Bloem J."/>
            <person name="Labutti K."/>
            <person name="Salamov A."/>
            <person name="Andreopoulos B."/>
            <person name="Baker S."/>
            <person name="Barry K."/>
            <person name="Bills G."/>
            <person name="Bluhm B."/>
            <person name="Cannon C."/>
            <person name="Castanera R."/>
            <person name="Culley D."/>
            <person name="Daum C."/>
            <person name="Ezra D."/>
            <person name="Gonzalez J."/>
            <person name="Henrissat B."/>
            <person name="Kuo A."/>
            <person name="Liang C."/>
            <person name="Lipzen A."/>
            <person name="Lutzoni F."/>
            <person name="Magnuson J."/>
            <person name="Mondo S."/>
            <person name="Nolan M."/>
            <person name="Ohm R."/>
            <person name="Pangilinan J."/>
            <person name="Park H.-J."/>
            <person name="Ramirez L."/>
            <person name="Alfaro M."/>
            <person name="Sun H."/>
            <person name="Tritt A."/>
            <person name="Yoshinaga Y."/>
            <person name="Zwiers L.-H."/>
            <person name="Turgeon B."/>
            <person name="Goodwin S."/>
            <person name="Spatafora J."/>
            <person name="Crous P."/>
            <person name="Grigoriev I."/>
        </authorList>
    </citation>
    <scope>NUCLEOTIDE SEQUENCE</scope>
    <source>
        <strain evidence="2">CBS 675.92</strain>
    </source>
</reference>
<dbReference type="Proteomes" id="UP000800035">
    <property type="component" value="Unassembled WGS sequence"/>
</dbReference>
<dbReference type="OrthoDB" id="3533794at2759"/>
<accession>A0A6A5TQV7</accession>
<feature type="signal peptide" evidence="1">
    <location>
        <begin position="1"/>
        <end position="17"/>
    </location>
</feature>
<dbReference type="AlphaFoldDB" id="A0A6A5TQV7"/>
<name>A0A6A5TQV7_9PLEO</name>
<keyword evidence="1" id="KW-0732">Signal</keyword>
<dbReference type="EMBL" id="ML976996">
    <property type="protein sequence ID" value="KAF1955021.1"/>
    <property type="molecule type" value="Genomic_DNA"/>
</dbReference>
<evidence type="ECO:0000313" key="3">
    <source>
        <dbReference type="Proteomes" id="UP000800035"/>
    </source>
</evidence>
<gene>
    <name evidence="2" type="ORF">CC80DRAFT_566261</name>
</gene>
<proteinExistence type="predicted"/>
<protein>
    <submittedName>
        <fullName evidence="2">Uncharacterized protein</fullName>
    </submittedName>
</protein>